<sequence>MSPRRKSKSKQSYPTLSDTENTESTETELTVKNLHKILGRNKDVIFRDIYINGNHTLPVTVVFVDGLVDLDQMSNYIFKPLILDPRLGLISNLKDTVQLIEDEIIYFPMKERRLKIEDVVQDILNGSTAIVFDEEKIAITYYTQGFEKRGIEEPTGENVIKGSKDAFVETLRTNTATIRRKIKSEKLVIEETIVGRQSMTDIAIVYISELTNKTIVDEVKKRLDRIDIDGIITTTYVEENIIDNHYSVFPQVLTTERPDKFCSNVLQGRVGLIIDGLPAVYIIPATFVQFLQAPEDYAQNYLISSIIRLLRYVLVLVTLVLPSFYISVTTFHHEMIPTELALSIVGSKEGVPFPTFVEVILMLIAFEILVEAGLRLPKTIGQAVSIVGALVVGQSAVEAKLVSPAVVVVIAITAIATFTMPNQDFSNALRLWRFILVIFSSIMGLFGLSMAMLLLLFHLSTLETYGIPYLSPFSGTDQKQVQDTLFRLPVQFFTKRPINLKTTNKKRQE</sequence>
<dbReference type="EMBL" id="CP009687">
    <property type="protein sequence ID" value="AKL96009.1"/>
    <property type="molecule type" value="Genomic_DNA"/>
</dbReference>
<accession>A0A0D8IAI4</accession>
<dbReference type="InterPro" id="IPR004995">
    <property type="entry name" value="Spore_Ger"/>
</dbReference>
<dbReference type="KEGG" id="cace:CACET_c25640"/>
<dbReference type="InterPro" id="IPR050768">
    <property type="entry name" value="UPF0353/GerABKA_families"/>
</dbReference>
<evidence type="ECO:0000313" key="4">
    <source>
        <dbReference type="Proteomes" id="UP000035704"/>
    </source>
</evidence>
<dbReference type="GO" id="GO:0016020">
    <property type="term" value="C:membrane"/>
    <property type="evidence" value="ECO:0007669"/>
    <property type="project" value="InterPro"/>
</dbReference>
<comment type="similarity">
    <text evidence="1">Belongs to the GerABKA family.</text>
</comment>
<dbReference type="GO" id="GO:0009847">
    <property type="term" value="P:spore germination"/>
    <property type="evidence" value="ECO:0007669"/>
    <property type="project" value="InterPro"/>
</dbReference>
<evidence type="ECO:0000256" key="2">
    <source>
        <dbReference type="ARBA" id="ARBA00023136"/>
    </source>
</evidence>
<keyword evidence="4" id="KW-1185">Reference proteome</keyword>
<evidence type="ECO:0000313" key="3">
    <source>
        <dbReference type="EMBL" id="AKL96009.1"/>
    </source>
</evidence>
<organism evidence="3 4">
    <name type="scientific">Clostridium aceticum</name>
    <dbReference type="NCBI Taxonomy" id="84022"/>
    <lineage>
        <taxon>Bacteria</taxon>
        <taxon>Bacillati</taxon>
        <taxon>Bacillota</taxon>
        <taxon>Clostridia</taxon>
        <taxon>Eubacteriales</taxon>
        <taxon>Clostridiaceae</taxon>
        <taxon>Clostridium</taxon>
    </lineage>
</organism>
<dbReference type="PATRIC" id="fig|84022.5.peg.153"/>
<dbReference type="PIRSF" id="PIRSF005690">
    <property type="entry name" value="GerBA"/>
    <property type="match status" value="1"/>
</dbReference>
<dbReference type="RefSeq" id="WP_044824730.1">
    <property type="nucleotide sequence ID" value="NZ_CP009687.1"/>
</dbReference>
<dbReference type="PANTHER" id="PTHR22550:SF5">
    <property type="entry name" value="LEUCINE ZIPPER PROTEIN 4"/>
    <property type="match status" value="1"/>
</dbReference>
<dbReference type="PANTHER" id="PTHR22550">
    <property type="entry name" value="SPORE GERMINATION PROTEIN"/>
    <property type="match status" value="1"/>
</dbReference>
<proteinExistence type="inferred from homology"/>
<dbReference type="AlphaFoldDB" id="A0A0D8IAI4"/>
<name>A0A0D8IAI4_9CLOT</name>
<keyword evidence="2" id="KW-0472">Membrane</keyword>
<dbReference type="STRING" id="84022.CACET_c25640"/>
<gene>
    <name evidence="3" type="primary">gerKA5</name>
    <name evidence="3" type="ORF">CACET_c25640</name>
</gene>
<evidence type="ECO:0000256" key="1">
    <source>
        <dbReference type="ARBA" id="ARBA00005278"/>
    </source>
</evidence>
<reference evidence="3 4" key="1">
    <citation type="submission" date="2014-10" db="EMBL/GenBank/DDBJ databases">
        <title>Genome sequence of Clostridium aceticum DSM 1496.</title>
        <authorList>
            <person name="Poehlein A."/>
            <person name="Schiel-Bengelsdorf B."/>
            <person name="Gottschalk G."/>
            <person name="Duerre P."/>
            <person name="Daniel R."/>
        </authorList>
    </citation>
    <scope>NUCLEOTIDE SEQUENCE [LARGE SCALE GENOMIC DNA]</scope>
    <source>
        <strain evidence="3 4">DSM 1496</strain>
    </source>
</reference>
<protein>
    <submittedName>
        <fullName evidence="3">Spore germination protein KA</fullName>
    </submittedName>
</protein>
<dbReference type="Proteomes" id="UP000035704">
    <property type="component" value="Chromosome"/>
</dbReference>
<dbReference type="OrthoDB" id="9772630at2"/>
<dbReference type="Pfam" id="PF03323">
    <property type="entry name" value="GerA"/>
    <property type="match status" value="1"/>
</dbReference>